<sequence length="54" mass="6694">MYFSKGRRRGGGEIWDKEKGRARKREEEREREREGERERERGNKMLQKKGEIER</sequence>
<dbReference type="AlphaFoldDB" id="A0A0L8FVU4"/>
<gene>
    <name evidence="2" type="ORF">OCBIM_22006424mg</name>
</gene>
<accession>A0A0L8FVU4</accession>
<feature type="region of interest" description="Disordered" evidence="1">
    <location>
        <begin position="1"/>
        <end position="54"/>
    </location>
</feature>
<evidence type="ECO:0000256" key="1">
    <source>
        <dbReference type="SAM" id="MobiDB-lite"/>
    </source>
</evidence>
<reference evidence="2" key="1">
    <citation type="submission" date="2015-07" db="EMBL/GenBank/DDBJ databases">
        <title>MeaNS - Measles Nucleotide Surveillance Program.</title>
        <authorList>
            <person name="Tran T."/>
            <person name="Druce J."/>
        </authorList>
    </citation>
    <scope>NUCLEOTIDE SEQUENCE</scope>
    <source>
        <strain evidence="2">UCB-OBI-ISO-001</strain>
        <tissue evidence="2">Gonad</tissue>
    </source>
</reference>
<dbReference type="EMBL" id="KQ425917">
    <property type="protein sequence ID" value="KOF68831.1"/>
    <property type="molecule type" value="Genomic_DNA"/>
</dbReference>
<evidence type="ECO:0000313" key="2">
    <source>
        <dbReference type="EMBL" id="KOF68831.1"/>
    </source>
</evidence>
<proteinExistence type="predicted"/>
<name>A0A0L8FVU4_OCTBM</name>
<feature type="compositionally biased region" description="Basic and acidic residues" evidence="1">
    <location>
        <begin position="10"/>
        <end position="54"/>
    </location>
</feature>
<protein>
    <submittedName>
        <fullName evidence="2">Uncharacterized protein</fullName>
    </submittedName>
</protein>
<organism evidence="2">
    <name type="scientific">Octopus bimaculoides</name>
    <name type="common">California two-spotted octopus</name>
    <dbReference type="NCBI Taxonomy" id="37653"/>
    <lineage>
        <taxon>Eukaryota</taxon>
        <taxon>Metazoa</taxon>
        <taxon>Spiralia</taxon>
        <taxon>Lophotrochozoa</taxon>
        <taxon>Mollusca</taxon>
        <taxon>Cephalopoda</taxon>
        <taxon>Coleoidea</taxon>
        <taxon>Octopodiformes</taxon>
        <taxon>Octopoda</taxon>
        <taxon>Incirrata</taxon>
        <taxon>Octopodidae</taxon>
        <taxon>Octopus</taxon>
    </lineage>
</organism>